<dbReference type="InterPro" id="IPR059100">
    <property type="entry name" value="TSP3_bac"/>
</dbReference>
<evidence type="ECO:0008006" key="7">
    <source>
        <dbReference type="Google" id="ProtNLM"/>
    </source>
</evidence>
<dbReference type="AlphaFoldDB" id="A0A1F8EV61"/>
<dbReference type="EMBL" id="MGJI01000028">
    <property type="protein sequence ID" value="OGN03926.1"/>
    <property type="molecule type" value="Genomic_DNA"/>
</dbReference>
<dbReference type="Proteomes" id="UP000177507">
    <property type="component" value="Unassembled WGS sequence"/>
</dbReference>
<sequence length="323" mass="35848">MPTKIKVVLGSLLLIAGFVVVRIGLYFKHSVDVATSVSLPYVLSETDNNPFLEDQDHDGITDYDEAYYRTDPFNPDSDGDGYLDGEEIVSGYNPTKDDIKLANQEPVNITNNLTQRLTAGIYAGDLNPRNGKGKAYDQGINYIALAAIDEALGEINNIPSNNTIQTTDGSAASQEQYLKNVADILEGPFLDTFIQQPQILHQALLLAAGDRFQEANDIFEDYNIKFTGAYTRLLATPAPDNWVGFHKNLLDFFRKIAVEYNYATKWQEDPMLALTSISDLARSLSSIDTSILQELRSLIEKNNLTIPDSKIFEVIGLLNSPQQ</sequence>
<proteinExistence type="predicted"/>
<dbReference type="InterPro" id="IPR018247">
    <property type="entry name" value="EF_Hand_1_Ca_BS"/>
</dbReference>
<evidence type="ECO:0000313" key="5">
    <source>
        <dbReference type="EMBL" id="OGN03926.1"/>
    </source>
</evidence>
<dbReference type="Pfam" id="PF18884">
    <property type="entry name" value="TSP3_bac"/>
    <property type="match status" value="2"/>
</dbReference>
<evidence type="ECO:0000256" key="3">
    <source>
        <dbReference type="ARBA" id="ARBA00022729"/>
    </source>
</evidence>
<keyword evidence="3" id="KW-0732">Signal</keyword>
<evidence type="ECO:0000313" key="6">
    <source>
        <dbReference type="Proteomes" id="UP000177507"/>
    </source>
</evidence>
<keyword evidence="4" id="KW-0106">Calcium</keyword>
<comment type="subcellular location">
    <subcellularLocation>
        <location evidence="1">Secreted</location>
    </subcellularLocation>
</comment>
<dbReference type="PROSITE" id="PS00018">
    <property type="entry name" value="EF_HAND_1"/>
    <property type="match status" value="1"/>
</dbReference>
<evidence type="ECO:0000256" key="1">
    <source>
        <dbReference type="ARBA" id="ARBA00004613"/>
    </source>
</evidence>
<evidence type="ECO:0000256" key="2">
    <source>
        <dbReference type="ARBA" id="ARBA00022525"/>
    </source>
</evidence>
<name>A0A1F8EV61_9BACT</name>
<gene>
    <name evidence="5" type="ORF">A2831_02460</name>
</gene>
<dbReference type="STRING" id="1802668.A2831_02460"/>
<accession>A0A1F8EV61</accession>
<evidence type="ECO:0000256" key="4">
    <source>
        <dbReference type="ARBA" id="ARBA00022837"/>
    </source>
</evidence>
<comment type="caution">
    <text evidence="5">The sequence shown here is derived from an EMBL/GenBank/DDBJ whole genome shotgun (WGS) entry which is preliminary data.</text>
</comment>
<organism evidence="5 6">
    <name type="scientific">Candidatus Yanofskybacteria bacterium RIFCSPHIGHO2_01_FULL_44_17</name>
    <dbReference type="NCBI Taxonomy" id="1802668"/>
    <lineage>
        <taxon>Bacteria</taxon>
        <taxon>Candidatus Yanofskyibacteriota</taxon>
    </lineage>
</organism>
<keyword evidence="2" id="KW-0964">Secreted</keyword>
<protein>
    <recommendedName>
        <fullName evidence="7">EF-hand domain-containing protein</fullName>
    </recommendedName>
</protein>
<reference evidence="5 6" key="1">
    <citation type="journal article" date="2016" name="Nat. Commun.">
        <title>Thousands of microbial genomes shed light on interconnected biogeochemical processes in an aquifer system.</title>
        <authorList>
            <person name="Anantharaman K."/>
            <person name="Brown C.T."/>
            <person name="Hug L.A."/>
            <person name="Sharon I."/>
            <person name="Castelle C.J."/>
            <person name="Probst A.J."/>
            <person name="Thomas B.C."/>
            <person name="Singh A."/>
            <person name="Wilkins M.J."/>
            <person name="Karaoz U."/>
            <person name="Brodie E.L."/>
            <person name="Williams K.H."/>
            <person name="Hubbard S.S."/>
            <person name="Banfield J.F."/>
        </authorList>
    </citation>
    <scope>NUCLEOTIDE SEQUENCE [LARGE SCALE GENOMIC DNA]</scope>
</reference>